<dbReference type="Proteomes" id="UP000292003">
    <property type="component" value="Unassembled WGS sequence"/>
</dbReference>
<feature type="region of interest" description="Disordered" evidence="2">
    <location>
        <begin position="231"/>
        <end position="342"/>
    </location>
</feature>
<dbReference type="InterPro" id="IPR036689">
    <property type="entry name" value="ESAT-6-like_sf"/>
</dbReference>
<dbReference type="NCBIfam" id="TIGR01643">
    <property type="entry name" value="YD_repeat_2x"/>
    <property type="match status" value="12"/>
</dbReference>
<feature type="domain" description="DUF6531" evidence="3">
    <location>
        <begin position="341"/>
        <end position="412"/>
    </location>
</feature>
<accession>A0A4V2ELV3</accession>
<dbReference type="InterPro" id="IPR045351">
    <property type="entry name" value="DUF6531"/>
</dbReference>
<dbReference type="SUPFAM" id="SSF140453">
    <property type="entry name" value="EsxAB dimer-like"/>
    <property type="match status" value="1"/>
</dbReference>
<feature type="compositionally biased region" description="Basic and acidic residues" evidence="2">
    <location>
        <begin position="234"/>
        <end position="256"/>
    </location>
</feature>
<evidence type="ECO:0000256" key="2">
    <source>
        <dbReference type="SAM" id="MobiDB-lite"/>
    </source>
</evidence>
<evidence type="ECO:0000256" key="1">
    <source>
        <dbReference type="ARBA" id="ARBA00022737"/>
    </source>
</evidence>
<dbReference type="Pfam" id="PF20148">
    <property type="entry name" value="DUF6531"/>
    <property type="match status" value="1"/>
</dbReference>
<feature type="compositionally biased region" description="Gly residues" evidence="2">
    <location>
        <begin position="265"/>
        <end position="284"/>
    </location>
</feature>
<gene>
    <name evidence="5" type="ORF">EWH70_16555</name>
</gene>
<feature type="compositionally biased region" description="Gly residues" evidence="2">
    <location>
        <begin position="290"/>
        <end position="308"/>
    </location>
</feature>
<keyword evidence="6" id="KW-1185">Reference proteome</keyword>
<dbReference type="Pfam" id="PF05593">
    <property type="entry name" value="RHS_repeat"/>
    <property type="match status" value="8"/>
</dbReference>
<dbReference type="InterPro" id="IPR056823">
    <property type="entry name" value="TEN-like_YD-shell"/>
</dbReference>
<dbReference type="EMBL" id="SFCC01000008">
    <property type="protein sequence ID" value="RZQ62865.1"/>
    <property type="molecule type" value="Genomic_DNA"/>
</dbReference>
<dbReference type="InterPro" id="IPR006530">
    <property type="entry name" value="YD"/>
</dbReference>
<dbReference type="PANTHER" id="PTHR32305:SF15">
    <property type="entry name" value="PROTEIN RHSA-RELATED"/>
    <property type="match status" value="1"/>
</dbReference>
<protein>
    <submittedName>
        <fullName evidence="5">Type IV secretion protein Rhs</fullName>
    </submittedName>
</protein>
<organism evidence="5 6">
    <name type="scientific">Amycolatopsis suaedae</name>
    <dbReference type="NCBI Taxonomy" id="2510978"/>
    <lineage>
        <taxon>Bacteria</taxon>
        <taxon>Bacillati</taxon>
        <taxon>Actinomycetota</taxon>
        <taxon>Actinomycetes</taxon>
        <taxon>Pseudonocardiales</taxon>
        <taxon>Pseudonocardiaceae</taxon>
        <taxon>Amycolatopsis</taxon>
    </lineage>
</organism>
<dbReference type="Gene3D" id="1.20.1260.20">
    <property type="entry name" value="PPE superfamily"/>
    <property type="match status" value="1"/>
</dbReference>
<keyword evidence="1" id="KW-0677">Repeat</keyword>
<evidence type="ECO:0000313" key="5">
    <source>
        <dbReference type="EMBL" id="RZQ62865.1"/>
    </source>
</evidence>
<sequence>MPLAESAADLKAAIESGDWAAVAMGAVGTALDTLGAVLDPFAAIISNGVGWLLEHVGPLKEALDALAGDPEEIKAHSETWKNVATELAAVGQDLTGMATNETAGWQGPAADTYRQRATDTVNLITAAQNGAEGASSGIQTAGEVVAAVRGLVRDIIADLVGSLISWALQVLFTLGIGMAWVVPKVVLKVAEVTAKIADVMKRLVQALKKFVPLVKKATDLFDDAKKALKNIKQSKPDTPDRPKDIEGGPRSVDKPGSDSTSASGASGGGGNRGPGGSDGTGPSGSPGSSGSPGDGPGPGPAGSRGGGDSTSASGSRGGNNGSLRDEKPNPRSPDNVRGCKDPIDVATGQMVLGQTDAEFLGVLPLVFERTHFSSYQAGRWFGRAWVSTVDQRLEVDGSGVTFAAADGTVQHYPHPAPGAPVTSDQGPARTLRRAEDGGYLIEERSETLYFAPGSSVLPLTSVTDRNGNRIEFGYDNGAPSEITHSAGYRIRIETTDRLVTALHSVAADGGETELMRYGYRAGRLTEVVNASGQALRFDYDQAGRITAWTDRNGEWYRYTYDAAGRCVRTEGSGGFLTGTMEYGDHVTCSVDSLGHRTEFHLNDLGQVIREVDPLGNVVVSEWDRFDRLLRRTDPLGRTTGYTYDDAGNLTAVTLPDGTGTRFEYGELGLPVTVVQPDGTVIRREYDERGNIARITDPAGAVTAFTHDEHGRLTGVTDALHNTWRVGTDPAGLPVLLTDPLGGTVRYERDAFGRVAAVTDPLGERTALGWTPDGKPAWREFPDGTTERWTYDGEGNLTAYTDRLGQTTRIEVTHFDLPSVQTRPDGTRLSFGYDTELRLTSVTNEQGLVWRYEYDAAGSLVTETDFNGRTITYRHDAAGQLVERTNGAGETTRFVRDALGNVVERHSPAATATFRYDLMGRLVEAADAATHVGLERDANGRVVAETVDGRTVASAYDALGRRVRRRTPSGVESVWEFDAAGRPVTLGAAGRTLRFGHDAAGQEIQRAFGDQVLLAQAWDGQHRLQSQTLTGAGGNLLQQRSYDYDPAGRLTGLHDQLTGPRAFTLDPADRVTGVAGPNWSEQYAYDAAGNVATAAWPSAPGQAPAEETGEREYRGTLLLRAGNVRYGHDAQGRMVLRQRKRLSRIPDTWQYFWDADDRLTGVRTPDGTQWRYRYDPLGRRAAKQRLNPDGSVAEQIDFVWDGEVVAEQAHSAAGGDTRVTAWDYEPGTFRPLLQHERSLLRHAPQQWVDERFYGIVTDLVGTPTEMIGEQGGVAWFRRTNLWGETVDHSSAGAYTPLRFPGQYHDPETGLDYNFHRHYDPSTGRYGSADPLGLAGGFRPHGYVDNPHAFTDPLGLTPCPAGRLNNALGRYGGVPHTSGAGAQGYMFPNRRSARQAAAEYVGQMGHGAQPIRMSDFRGDQWMRPDGVIGRQSADGSVGWRDDRMGHTFNQDGRTEVVGPHVNVWGPGVNHRIHFFYPGSNRTPYRPHG</sequence>
<reference evidence="5 6" key="1">
    <citation type="submission" date="2019-02" db="EMBL/GenBank/DDBJ databases">
        <title>Draft genome sequence of Amycolatopsis sp. 8-3EHSu isolated from roots of Suaeda maritima.</title>
        <authorList>
            <person name="Duangmal K."/>
            <person name="Chantavorakit T."/>
        </authorList>
    </citation>
    <scope>NUCLEOTIDE SEQUENCE [LARGE SCALE GENOMIC DNA]</scope>
    <source>
        <strain evidence="5 6">8-3EHSu</strain>
    </source>
</reference>
<dbReference type="InterPro" id="IPR050708">
    <property type="entry name" value="T6SS_VgrG/RHS"/>
</dbReference>
<evidence type="ECO:0000313" key="6">
    <source>
        <dbReference type="Proteomes" id="UP000292003"/>
    </source>
</evidence>
<dbReference type="InterPro" id="IPR022385">
    <property type="entry name" value="Rhs_assc_core"/>
</dbReference>
<dbReference type="OrthoDB" id="4981820at2"/>
<evidence type="ECO:0000259" key="3">
    <source>
        <dbReference type="Pfam" id="PF20148"/>
    </source>
</evidence>
<dbReference type="NCBIfam" id="TIGR03696">
    <property type="entry name" value="Rhs_assc_core"/>
    <property type="match status" value="1"/>
</dbReference>
<name>A0A4V2ELV3_9PSEU</name>
<evidence type="ECO:0000259" key="4">
    <source>
        <dbReference type="Pfam" id="PF25023"/>
    </source>
</evidence>
<feature type="domain" description="Teneurin-like YD-shell" evidence="4">
    <location>
        <begin position="1249"/>
        <end position="1328"/>
    </location>
</feature>
<dbReference type="Gene3D" id="2.180.10.10">
    <property type="entry name" value="RHS repeat-associated core"/>
    <property type="match status" value="3"/>
</dbReference>
<dbReference type="InterPro" id="IPR038332">
    <property type="entry name" value="PPE_sf"/>
</dbReference>
<proteinExistence type="predicted"/>
<dbReference type="PANTHER" id="PTHR32305">
    <property type="match status" value="1"/>
</dbReference>
<comment type="caution">
    <text evidence="5">The sequence shown here is derived from an EMBL/GenBank/DDBJ whole genome shotgun (WGS) entry which is preliminary data.</text>
</comment>
<dbReference type="Pfam" id="PF25023">
    <property type="entry name" value="TEN_YD-shell"/>
    <property type="match status" value="1"/>
</dbReference>
<dbReference type="InterPro" id="IPR031325">
    <property type="entry name" value="RHS_repeat"/>
</dbReference>